<dbReference type="Pfam" id="PF03195">
    <property type="entry name" value="LOB"/>
    <property type="match status" value="1"/>
</dbReference>
<evidence type="ECO:0000256" key="1">
    <source>
        <dbReference type="ARBA" id="ARBA00005474"/>
    </source>
</evidence>
<organism evidence="4 5">
    <name type="scientific">Phoenix dactylifera</name>
    <name type="common">Date palm</name>
    <dbReference type="NCBI Taxonomy" id="42345"/>
    <lineage>
        <taxon>Eukaryota</taxon>
        <taxon>Viridiplantae</taxon>
        <taxon>Streptophyta</taxon>
        <taxon>Embryophyta</taxon>
        <taxon>Tracheophyta</taxon>
        <taxon>Spermatophyta</taxon>
        <taxon>Magnoliopsida</taxon>
        <taxon>Liliopsida</taxon>
        <taxon>Arecaceae</taxon>
        <taxon>Coryphoideae</taxon>
        <taxon>Phoeniceae</taxon>
        <taxon>Phoenix</taxon>
    </lineage>
</organism>
<evidence type="ECO:0000259" key="3">
    <source>
        <dbReference type="PROSITE" id="PS50891"/>
    </source>
</evidence>
<proteinExistence type="inferred from homology"/>
<gene>
    <name evidence="5" type="primary">LOC103710321</name>
</gene>
<dbReference type="InterPro" id="IPR004883">
    <property type="entry name" value="LOB"/>
</dbReference>
<evidence type="ECO:0000313" key="4">
    <source>
        <dbReference type="Proteomes" id="UP000228380"/>
    </source>
</evidence>
<dbReference type="KEGG" id="pda:103710321"/>
<dbReference type="AlphaFoldDB" id="A0A8B9A8D0"/>
<reference evidence="5" key="2">
    <citation type="submission" date="2025-08" db="UniProtKB">
        <authorList>
            <consortium name="RefSeq"/>
        </authorList>
    </citation>
    <scope>IDENTIFICATION</scope>
    <source>
        <tissue evidence="5">Young leaves</tissue>
    </source>
</reference>
<evidence type="ECO:0000256" key="2">
    <source>
        <dbReference type="SAM" id="Coils"/>
    </source>
</evidence>
<name>A0A8B9A8D0_PHODC</name>
<dbReference type="RefSeq" id="XP_038982915.1">
    <property type="nucleotide sequence ID" value="XM_039126987.1"/>
</dbReference>
<feature type="domain" description="LOB" evidence="3">
    <location>
        <begin position="9"/>
        <end position="119"/>
    </location>
</feature>
<evidence type="ECO:0000313" key="5">
    <source>
        <dbReference type="RefSeq" id="XP_038982915.1"/>
    </source>
</evidence>
<protein>
    <submittedName>
        <fullName evidence="5">LOB domain-containing protein 12-like</fullName>
    </submittedName>
</protein>
<sequence>MASRSRSPAPCAACKLLRKRCSEACIFIPYFPPTEPEKFAAVHRVFGARNASKMLKVFPTEPSYADIPANFREDAVISMVYEANARLRDPVYGCVASIAAFQIQNSQLQRELTNALAENIALKSQLSEAQFLLAHLSTSHT</sequence>
<dbReference type="PANTHER" id="PTHR31301:SF15">
    <property type="entry name" value="LOB DOMAIN-CONTAINING PROTEIN 12"/>
    <property type="match status" value="1"/>
</dbReference>
<dbReference type="PANTHER" id="PTHR31301">
    <property type="entry name" value="LOB DOMAIN-CONTAINING PROTEIN 4-RELATED"/>
    <property type="match status" value="1"/>
</dbReference>
<keyword evidence="2" id="KW-0175">Coiled coil</keyword>
<keyword evidence="4" id="KW-1185">Reference proteome</keyword>
<dbReference type="Proteomes" id="UP000228380">
    <property type="component" value="Chromosome 5"/>
</dbReference>
<dbReference type="GeneID" id="103710321"/>
<accession>A0A8B9A8D0</accession>
<reference evidence="4" key="1">
    <citation type="journal article" date="2019" name="Nat. Commun.">
        <title>Genome-wide association mapping of date palm fruit traits.</title>
        <authorList>
            <person name="Hazzouri K.M."/>
            <person name="Gros-Balthazard M."/>
            <person name="Flowers J.M."/>
            <person name="Copetti D."/>
            <person name="Lemansour A."/>
            <person name="Lebrun M."/>
            <person name="Masmoudi K."/>
            <person name="Ferrand S."/>
            <person name="Dhar M.I."/>
            <person name="Fresquez Z.A."/>
            <person name="Rosas U."/>
            <person name="Zhang J."/>
            <person name="Talag J."/>
            <person name="Lee S."/>
            <person name="Kudrna D."/>
            <person name="Powell R.F."/>
            <person name="Leitch I.J."/>
            <person name="Krueger R.R."/>
            <person name="Wing R.A."/>
            <person name="Amiri K.M.A."/>
            <person name="Purugganan M.D."/>
        </authorList>
    </citation>
    <scope>NUCLEOTIDE SEQUENCE [LARGE SCALE GENOMIC DNA]</scope>
    <source>
        <strain evidence="4">cv. Khalas</strain>
    </source>
</reference>
<comment type="similarity">
    <text evidence="1">Belongs to the LOB domain-containing protein family.</text>
</comment>
<dbReference type="OrthoDB" id="1931225at2759"/>
<dbReference type="PROSITE" id="PS50891">
    <property type="entry name" value="LOB"/>
    <property type="match status" value="1"/>
</dbReference>
<feature type="coiled-coil region" evidence="2">
    <location>
        <begin position="98"/>
        <end position="125"/>
    </location>
</feature>